<dbReference type="PANTHER" id="PTHR12828:SF3">
    <property type="entry name" value="PROTEASOME MATURATION PROTEIN"/>
    <property type="match status" value="1"/>
</dbReference>
<protein>
    <recommendedName>
        <fullName evidence="6">Proteasome maturation factor UMP1</fullName>
    </recommendedName>
</protein>
<sequence length="145" mass="16376">MLTTIQDPSLRIVPASGPKSTSLNKDTTNSFGLHDTLQYGARSIAQEVKQDGVIRQRLESWEETQDNMKLTLQRNIEGLHAPVRLLMERKIVSSNPHMPELPQSNIHLDILMGRDECLEPADFFGAIESGPSMDIHADMEKKRRI</sequence>
<organism evidence="4 5">
    <name type="scientific">Piloderma croceum (strain F 1598)</name>
    <dbReference type="NCBI Taxonomy" id="765440"/>
    <lineage>
        <taxon>Eukaryota</taxon>
        <taxon>Fungi</taxon>
        <taxon>Dikarya</taxon>
        <taxon>Basidiomycota</taxon>
        <taxon>Agaricomycotina</taxon>
        <taxon>Agaricomycetes</taxon>
        <taxon>Agaricomycetidae</taxon>
        <taxon>Atheliales</taxon>
        <taxon>Atheliaceae</taxon>
        <taxon>Piloderma</taxon>
    </lineage>
</organism>
<proteinExistence type="inferred from homology"/>
<evidence type="ECO:0000313" key="4">
    <source>
        <dbReference type="EMBL" id="KIM84723.1"/>
    </source>
</evidence>
<dbReference type="InterPro" id="IPR008012">
    <property type="entry name" value="Ump1"/>
</dbReference>
<evidence type="ECO:0000256" key="2">
    <source>
        <dbReference type="ARBA" id="ARBA00043974"/>
    </source>
</evidence>
<evidence type="ECO:0000256" key="1">
    <source>
        <dbReference type="ARBA" id="ARBA00023186"/>
    </source>
</evidence>
<dbReference type="HOGENOM" id="CLU_100687_1_0_1"/>
<dbReference type="OrthoDB" id="15001at2759"/>
<dbReference type="AlphaFoldDB" id="A0A0C3BEI7"/>
<dbReference type="GO" id="GO:0005634">
    <property type="term" value="C:nucleus"/>
    <property type="evidence" value="ECO:0007669"/>
    <property type="project" value="TreeGrafter"/>
</dbReference>
<dbReference type="PANTHER" id="PTHR12828">
    <property type="entry name" value="PROTEASOME MATURATION PROTEIN UMP1"/>
    <property type="match status" value="1"/>
</dbReference>
<keyword evidence="1" id="KW-0143">Chaperone</keyword>
<evidence type="ECO:0000313" key="5">
    <source>
        <dbReference type="Proteomes" id="UP000054166"/>
    </source>
</evidence>
<feature type="compositionally biased region" description="Polar residues" evidence="3">
    <location>
        <begin position="18"/>
        <end position="28"/>
    </location>
</feature>
<accession>A0A0C3BEI7</accession>
<evidence type="ECO:0000256" key="3">
    <source>
        <dbReference type="SAM" id="MobiDB-lite"/>
    </source>
</evidence>
<dbReference type="GO" id="GO:0043248">
    <property type="term" value="P:proteasome assembly"/>
    <property type="evidence" value="ECO:0007669"/>
    <property type="project" value="InterPro"/>
</dbReference>
<dbReference type="STRING" id="765440.A0A0C3BEI7"/>
<dbReference type="FunCoup" id="A0A0C3BEI7">
    <property type="interactions" value="366"/>
</dbReference>
<dbReference type="GO" id="GO:0005737">
    <property type="term" value="C:cytoplasm"/>
    <property type="evidence" value="ECO:0007669"/>
    <property type="project" value="TreeGrafter"/>
</dbReference>
<reference evidence="4 5" key="1">
    <citation type="submission" date="2014-04" db="EMBL/GenBank/DDBJ databases">
        <authorList>
            <consortium name="DOE Joint Genome Institute"/>
            <person name="Kuo A."/>
            <person name="Tarkka M."/>
            <person name="Buscot F."/>
            <person name="Kohler A."/>
            <person name="Nagy L.G."/>
            <person name="Floudas D."/>
            <person name="Copeland A."/>
            <person name="Barry K.W."/>
            <person name="Cichocki N."/>
            <person name="Veneault-Fourrey C."/>
            <person name="LaButti K."/>
            <person name="Lindquist E.A."/>
            <person name="Lipzen A."/>
            <person name="Lundell T."/>
            <person name="Morin E."/>
            <person name="Murat C."/>
            <person name="Sun H."/>
            <person name="Tunlid A."/>
            <person name="Henrissat B."/>
            <person name="Grigoriev I.V."/>
            <person name="Hibbett D.S."/>
            <person name="Martin F."/>
            <person name="Nordberg H.P."/>
            <person name="Cantor M.N."/>
            <person name="Hua S.X."/>
        </authorList>
    </citation>
    <scope>NUCLEOTIDE SEQUENCE [LARGE SCALE GENOMIC DNA]</scope>
    <source>
        <strain evidence="4 5">F 1598</strain>
    </source>
</reference>
<gene>
    <name evidence="4" type="ORF">PILCRDRAFT_96799</name>
</gene>
<dbReference type="EMBL" id="KN832987">
    <property type="protein sequence ID" value="KIM84723.1"/>
    <property type="molecule type" value="Genomic_DNA"/>
</dbReference>
<name>A0A0C3BEI7_PILCF</name>
<evidence type="ECO:0008006" key="6">
    <source>
        <dbReference type="Google" id="ProtNLM"/>
    </source>
</evidence>
<dbReference type="InParanoid" id="A0A0C3BEI7"/>
<keyword evidence="5" id="KW-1185">Reference proteome</keyword>
<reference evidence="5" key="2">
    <citation type="submission" date="2015-01" db="EMBL/GenBank/DDBJ databases">
        <title>Evolutionary Origins and Diversification of the Mycorrhizal Mutualists.</title>
        <authorList>
            <consortium name="DOE Joint Genome Institute"/>
            <consortium name="Mycorrhizal Genomics Consortium"/>
            <person name="Kohler A."/>
            <person name="Kuo A."/>
            <person name="Nagy L.G."/>
            <person name="Floudas D."/>
            <person name="Copeland A."/>
            <person name="Barry K.W."/>
            <person name="Cichocki N."/>
            <person name="Veneault-Fourrey C."/>
            <person name="LaButti K."/>
            <person name="Lindquist E.A."/>
            <person name="Lipzen A."/>
            <person name="Lundell T."/>
            <person name="Morin E."/>
            <person name="Murat C."/>
            <person name="Riley R."/>
            <person name="Ohm R."/>
            <person name="Sun H."/>
            <person name="Tunlid A."/>
            <person name="Henrissat B."/>
            <person name="Grigoriev I.V."/>
            <person name="Hibbett D.S."/>
            <person name="Martin F."/>
        </authorList>
    </citation>
    <scope>NUCLEOTIDE SEQUENCE [LARGE SCALE GENOMIC DNA]</scope>
    <source>
        <strain evidence="5">F 1598</strain>
    </source>
</reference>
<dbReference type="Proteomes" id="UP000054166">
    <property type="component" value="Unassembled WGS sequence"/>
</dbReference>
<feature type="region of interest" description="Disordered" evidence="3">
    <location>
        <begin position="1"/>
        <end position="28"/>
    </location>
</feature>
<comment type="similarity">
    <text evidence="2">Belongs to the POMP/UMP1 family.</text>
</comment>
<dbReference type="Pfam" id="PF05348">
    <property type="entry name" value="UMP1"/>
    <property type="match status" value="1"/>
</dbReference>